<dbReference type="EMBL" id="JASBWS010000076">
    <property type="protein sequence ID" value="KAJ9100349.1"/>
    <property type="molecule type" value="Genomic_DNA"/>
</dbReference>
<name>A0ACC2VMX6_9TREE</name>
<gene>
    <name evidence="1" type="ORF">QFC20_005482</name>
</gene>
<comment type="caution">
    <text evidence="1">The sequence shown here is derived from an EMBL/GenBank/DDBJ whole genome shotgun (WGS) entry which is preliminary data.</text>
</comment>
<protein>
    <submittedName>
        <fullName evidence="1">Uncharacterized protein</fullName>
    </submittedName>
</protein>
<dbReference type="Proteomes" id="UP001230649">
    <property type="component" value="Unassembled WGS sequence"/>
</dbReference>
<evidence type="ECO:0000313" key="2">
    <source>
        <dbReference type="Proteomes" id="UP001230649"/>
    </source>
</evidence>
<accession>A0ACC2VMX6</accession>
<keyword evidence="2" id="KW-1185">Reference proteome</keyword>
<sequence>MSDNSPRPVLNTGTPPSVAPRGTQGTYSPSSPKIGSDVDWAEFLDFRMFPYDPVHDESLPEPALPNTTDFEALYNSYHASCSVYQVSGPNVSFSNSVATQPAPTPSPPSTTFAQHSATCPTIVPEATEYTVEDWIAFLQSQEYHDWYQRELASGAFDNLACNPTSIPPCTSSSTSGTINPATFINESVNTLNDSLSYPGFTGDAIPSCYDSDSDAASADDDGDEDLVQCKNNGDDHAPDADGGAVRIKVCNGPMPPTAVEAPSPIAIPFINNSDLNDLIILEELASDSSDGHDNGSDEEEDCRPEIQPSDVQRHYWNRTNLKYTVSHDGRNYYMSAEHMHTRFRGVPYALKTYWEDKRPESISAFRIMEYFAAHGHLDPLRTPLYHLLARRLYRMLMEDAKNMFF</sequence>
<evidence type="ECO:0000313" key="1">
    <source>
        <dbReference type="EMBL" id="KAJ9100349.1"/>
    </source>
</evidence>
<organism evidence="1 2">
    <name type="scientific">Naganishia adeliensis</name>
    <dbReference type="NCBI Taxonomy" id="92952"/>
    <lineage>
        <taxon>Eukaryota</taxon>
        <taxon>Fungi</taxon>
        <taxon>Dikarya</taxon>
        <taxon>Basidiomycota</taxon>
        <taxon>Agaricomycotina</taxon>
        <taxon>Tremellomycetes</taxon>
        <taxon>Filobasidiales</taxon>
        <taxon>Filobasidiaceae</taxon>
        <taxon>Naganishia</taxon>
    </lineage>
</organism>
<reference evidence="1" key="1">
    <citation type="submission" date="2023-04" db="EMBL/GenBank/DDBJ databases">
        <title>Draft Genome sequencing of Naganishia species isolated from polar environments using Oxford Nanopore Technology.</title>
        <authorList>
            <person name="Leo P."/>
            <person name="Venkateswaran K."/>
        </authorList>
    </citation>
    <scope>NUCLEOTIDE SEQUENCE</scope>
    <source>
        <strain evidence="1">MNA-CCFEE 5262</strain>
    </source>
</reference>
<proteinExistence type="predicted"/>